<organism evidence="3 4">
    <name type="scientific">Westerdykella ornata</name>
    <dbReference type="NCBI Taxonomy" id="318751"/>
    <lineage>
        <taxon>Eukaryota</taxon>
        <taxon>Fungi</taxon>
        <taxon>Dikarya</taxon>
        <taxon>Ascomycota</taxon>
        <taxon>Pezizomycotina</taxon>
        <taxon>Dothideomycetes</taxon>
        <taxon>Pleosporomycetidae</taxon>
        <taxon>Pleosporales</taxon>
        <taxon>Sporormiaceae</taxon>
        <taxon>Westerdykella</taxon>
    </lineage>
</organism>
<evidence type="ECO:0000259" key="2">
    <source>
        <dbReference type="Pfam" id="PF22893"/>
    </source>
</evidence>
<gene>
    <name evidence="3" type="ORF">EI97DRAFT_435336</name>
</gene>
<feature type="domain" description="Ubiquitin-like" evidence="2">
    <location>
        <begin position="261"/>
        <end position="342"/>
    </location>
</feature>
<accession>A0A6A6JCF1</accession>
<dbReference type="InterPro" id="IPR054464">
    <property type="entry name" value="ULD_fung"/>
</dbReference>
<dbReference type="PANTHER" id="PTHR38886">
    <property type="entry name" value="SESA DOMAIN-CONTAINING PROTEIN"/>
    <property type="match status" value="1"/>
</dbReference>
<dbReference type="Proteomes" id="UP000800097">
    <property type="component" value="Unassembled WGS sequence"/>
</dbReference>
<reference evidence="3" key="1">
    <citation type="journal article" date="2020" name="Stud. Mycol.">
        <title>101 Dothideomycetes genomes: a test case for predicting lifestyles and emergence of pathogens.</title>
        <authorList>
            <person name="Haridas S."/>
            <person name="Albert R."/>
            <person name="Binder M."/>
            <person name="Bloem J."/>
            <person name="Labutti K."/>
            <person name="Salamov A."/>
            <person name="Andreopoulos B."/>
            <person name="Baker S."/>
            <person name="Barry K."/>
            <person name="Bills G."/>
            <person name="Bluhm B."/>
            <person name="Cannon C."/>
            <person name="Castanera R."/>
            <person name="Culley D."/>
            <person name="Daum C."/>
            <person name="Ezra D."/>
            <person name="Gonzalez J."/>
            <person name="Henrissat B."/>
            <person name="Kuo A."/>
            <person name="Liang C."/>
            <person name="Lipzen A."/>
            <person name="Lutzoni F."/>
            <person name="Magnuson J."/>
            <person name="Mondo S."/>
            <person name="Nolan M."/>
            <person name="Ohm R."/>
            <person name="Pangilinan J."/>
            <person name="Park H.-J."/>
            <person name="Ramirez L."/>
            <person name="Alfaro M."/>
            <person name="Sun H."/>
            <person name="Tritt A."/>
            <person name="Yoshinaga Y."/>
            <person name="Zwiers L.-H."/>
            <person name="Turgeon B."/>
            <person name="Goodwin S."/>
            <person name="Spatafora J."/>
            <person name="Crous P."/>
            <person name="Grigoriev I."/>
        </authorList>
    </citation>
    <scope>NUCLEOTIDE SEQUENCE</scope>
    <source>
        <strain evidence="3">CBS 379.55</strain>
    </source>
</reference>
<evidence type="ECO:0000313" key="4">
    <source>
        <dbReference type="Proteomes" id="UP000800097"/>
    </source>
</evidence>
<evidence type="ECO:0000313" key="3">
    <source>
        <dbReference type="EMBL" id="KAF2274241.1"/>
    </source>
</evidence>
<dbReference type="AlphaFoldDB" id="A0A6A6JCF1"/>
<sequence length="503" mass="56099">MPVTFGSVGDIIAVCLLVKDLISALEKSQGSKAEYQGLVQELSILERCFLEVESFTRRQSNNATLELQALCETTKIALERCREIVNEFRGHLQKYERGFSGQGTGSGKLESMKATCKDTVLKMRWRINEGDVVERFRAEVVAMSSSLQILLTSASVKLLDVKERNVKEHITDTMRAHDAKQDTTLLAIDQKVSQNNRIVQQNLSMTSSIAQALRLSWLRHLPAELKTLMSRIVTMHMETYQAILRIHSLLLSGAPEKSLIEEPFILEDAIGRVAPVHLQFITSWDAFEAVLESRFKNMPGSNKVCSKLYQLQEAGTGREIDKRRPWQRAFRPGQRVNMSLLFESALNEQDWMSTCPGCRATSANALDAEVHCNSCGMWFRRIAELECGHRGGVQGSSPGKGTANPKIGTKRPLEPTSEEDDIRNFKRVRLLDCKVAILRKALATANFAVAEDRKSNFHGAIEAYGEVCNLLGSIHLSASAGDSGDLRTIVNGYSNRIKELKSL</sequence>
<dbReference type="GeneID" id="54552009"/>
<proteinExistence type="predicted"/>
<dbReference type="SUPFAM" id="SSF116846">
    <property type="entry name" value="MIT domain"/>
    <property type="match status" value="1"/>
</dbReference>
<name>A0A6A6JCF1_WESOR</name>
<evidence type="ECO:0000256" key="1">
    <source>
        <dbReference type="SAM" id="MobiDB-lite"/>
    </source>
</evidence>
<dbReference type="InterPro" id="IPR036181">
    <property type="entry name" value="MIT_dom_sf"/>
</dbReference>
<keyword evidence="4" id="KW-1185">Reference proteome</keyword>
<dbReference type="OrthoDB" id="3045089at2759"/>
<protein>
    <recommendedName>
        <fullName evidence="2">Ubiquitin-like domain-containing protein</fullName>
    </recommendedName>
</protein>
<feature type="region of interest" description="Disordered" evidence="1">
    <location>
        <begin position="391"/>
        <end position="419"/>
    </location>
</feature>
<dbReference type="Pfam" id="PF22893">
    <property type="entry name" value="ULD_2"/>
    <property type="match status" value="1"/>
</dbReference>
<dbReference type="EMBL" id="ML986504">
    <property type="protein sequence ID" value="KAF2274241.1"/>
    <property type="molecule type" value="Genomic_DNA"/>
</dbReference>
<dbReference type="Gene3D" id="1.20.58.80">
    <property type="entry name" value="Phosphotransferase system, lactose/cellobiose-type IIA subunit"/>
    <property type="match status" value="1"/>
</dbReference>
<dbReference type="PANTHER" id="PTHR38886:SF1">
    <property type="entry name" value="NACHT-NTPASE AND P-LOOP NTPASES N-TERMINAL DOMAIN-CONTAINING PROTEIN"/>
    <property type="match status" value="1"/>
</dbReference>
<dbReference type="RefSeq" id="XP_033651780.1">
    <property type="nucleotide sequence ID" value="XM_033798834.1"/>
</dbReference>